<evidence type="ECO:0000256" key="3">
    <source>
        <dbReference type="ARBA" id="ARBA00024363"/>
    </source>
</evidence>
<proteinExistence type="inferred from homology"/>
<dbReference type="InterPro" id="IPR039421">
    <property type="entry name" value="Type_1_exporter"/>
</dbReference>
<dbReference type="EMBL" id="KE647127">
    <property type="protein sequence ID" value="EQB61539.1"/>
    <property type="molecule type" value="Genomic_DNA"/>
</dbReference>
<dbReference type="HOGENOM" id="CLU_860787_0_0_1"/>
<evidence type="ECO:0000256" key="2">
    <source>
        <dbReference type="ARBA" id="ARBA00022840"/>
    </source>
</evidence>
<keyword evidence="2" id="KW-0067">ATP-binding</keyword>
<keyword evidence="1" id="KW-0547">Nucleotide-binding</keyword>
<protein>
    <submittedName>
        <fullName evidence="5">Abc transporter</fullName>
    </submittedName>
</protein>
<gene>
    <name evidence="5" type="ORF">NAPIS_ORF00888</name>
</gene>
<dbReference type="VEuPathDB" id="MicrosporidiaDB:NAPIS_ORF00888"/>
<dbReference type="OrthoDB" id="6500128at2759"/>
<evidence type="ECO:0000256" key="1">
    <source>
        <dbReference type="ARBA" id="ARBA00022741"/>
    </source>
</evidence>
<comment type="similarity">
    <text evidence="3">Belongs to the ABC transporter superfamily. ABCB family. Heavy Metal importer (TC 3.A.1.210) subfamily.</text>
</comment>
<dbReference type="PANTHER" id="PTHR24221:SF654">
    <property type="entry name" value="ATP-BINDING CASSETTE SUB-FAMILY B MEMBER 6"/>
    <property type="match status" value="1"/>
</dbReference>
<evidence type="ECO:0000259" key="4">
    <source>
        <dbReference type="PROSITE" id="PS50893"/>
    </source>
</evidence>
<dbReference type="InterPro" id="IPR003439">
    <property type="entry name" value="ABC_transporter-like_ATP-bd"/>
</dbReference>
<dbReference type="InterPro" id="IPR003593">
    <property type="entry name" value="AAA+_ATPase"/>
</dbReference>
<dbReference type="InterPro" id="IPR027417">
    <property type="entry name" value="P-loop_NTPase"/>
</dbReference>
<dbReference type="GO" id="GO:0034040">
    <property type="term" value="F:ATPase-coupled lipid transmembrane transporter activity"/>
    <property type="evidence" value="ECO:0007669"/>
    <property type="project" value="TreeGrafter"/>
</dbReference>
<dbReference type="Pfam" id="PF00005">
    <property type="entry name" value="ABC_tran"/>
    <property type="match status" value="1"/>
</dbReference>
<feature type="domain" description="ABC transporter" evidence="4">
    <location>
        <begin position="97"/>
        <end position="322"/>
    </location>
</feature>
<reference evidence="5 6" key="1">
    <citation type="journal article" date="2013" name="BMC Genomics">
        <title>Genome sequencing and comparative genomics of honey bee microsporidia, Nosema apis reveal novel insights into host-parasite interactions.</title>
        <authorList>
            <person name="Chen Yp."/>
            <person name="Pettis J.S."/>
            <person name="Zhao Y."/>
            <person name="Liu X."/>
            <person name="Tallon L.J."/>
            <person name="Sadzewicz L.D."/>
            <person name="Li R."/>
            <person name="Zheng H."/>
            <person name="Huang S."/>
            <person name="Zhang X."/>
            <person name="Hamilton M.C."/>
            <person name="Pernal S.F."/>
            <person name="Melathopoulos A.P."/>
            <person name="Yan X."/>
            <person name="Evans J.D."/>
        </authorList>
    </citation>
    <scope>NUCLEOTIDE SEQUENCE [LARGE SCALE GENOMIC DNA]</scope>
    <source>
        <strain evidence="5 6">BRL 01</strain>
    </source>
</reference>
<dbReference type="Gene3D" id="3.40.50.300">
    <property type="entry name" value="P-loop containing nucleotide triphosphate hydrolases"/>
    <property type="match status" value="1"/>
</dbReference>
<dbReference type="SMART" id="SM00382">
    <property type="entry name" value="AAA"/>
    <property type="match status" value="1"/>
</dbReference>
<dbReference type="Proteomes" id="UP000053780">
    <property type="component" value="Unassembled WGS sequence"/>
</dbReference>
<sequence length="323" mass="36455">MQVSQYLTDIGDSRVVGCRLDEDDCCGEVICSDGGCDGGVYCNNVNNTVNNSCNTVNNKNVNNSIYNNNDNTPSNTILCNNIPSNIKSTINSFNNKLEFKNFSLKINNRYLIKNANLEIKKGEKVAIIGKNGTGKSSFVNVLLRLRDYEGKFLIDGQNVSTITKSSLRDIISYIPQNPGISEGTVLDNLTYGNPTIPFDKVKEYCFEYGVDRLFNSLQNGYNTQVGEMGKYLSGGQKQRISFMRAVIKNGDIFIFDEPTSNLDSNSEREVLSYVFSKLKYKTSVVILHNMEYLNKFDKILGFSECGIKCYEMYEEYVKDEYLY</sequence>
<dbReference type="AlphaFoldDB" id="T0LB73"/>
<dbReference type="GO" id="GO:0016887">
    <property type="term" value="F:ATP hydrolysis activity"/>
    <property type="evidence" value="ECO:0007669"/>
    <property type="project" value="InterPro"/>
</dbReference>
<evidence type="ECO:0000313" key="5">
    <source>
        <dbReference type="EMBL" id="EQB61539.1"/>
    </source>
</evidence>
<organism evidence="5 6">
    <name type="scientific">Vairimorpha apis BRL 01</name>
    <dbReference type="NCBI Taxonomy" id="1037528"/>
    <lineage>
        <taxon>Eukaryota</taxon>
        <taxon>Fungi</taxon>
        <taxon>Fungi incertae sedis</taxon>
        <taxon>Microsporidia</taxon>
        <taxon>Nosematidae</taxon>
        <taxon>Vairimorpha</taxon>
    </lineage>
</organism>
<evidence type="ECO:0000313" key="6">
    <source>
        <dbReference type="Proteomes" id="UP000053780"/>
    </source>
</evidence>
<dbReference type="GO" id="GO:0005524">
    <property type="term" value="F:ATP binding"/>
    <property type="evidence" value="ECO:0007669"/>
    <property type="project" value="UniProtKB-KW"/>
</dbReference>
<dbReference type="PROSITE" id="PS50893">
    <property type="entry name" value="ABC_TRANSPORTER_2"/>
    <property type="match status" value="1"/>
</dbReference>
<dbReference type="SUPFAM" id="SSF52540">
    <property type="entry name" value="P-loop containing nucleoside triphosphate hydrolases"/>
    <property type="match status" value="1"/>
</dbReference>
<accession>T0LB73</accession>
<dbReference type="PANTHER" id="PTHR24221">
    <property type="entry name" value="ATP-BINDING CASSETTE SUB-FAMILY B"/>
    <property type="match status" value="1"/>
</dbReference>
<keyword evidence="6" id="KW-1185">Reference proteome</keyword>
<name>T0LB73_9MICR</name>